<dbReference type="InterPro" id="IPR004713">
    <property type="entry name" value="CaH_exchang"/>
</dbReference>
<evidence type="ECO:0000313" key="10">
    <source>
        <dbReference type="EMBL" id="GAV61703.1"/>
    </source>
</evidence>
<proteinExistence type="predicted"/>
<dbReference type="GO" id="GO:0012505">
    <property type="term" value="C:endomembrane system"/>
    <property type="evidence" value="ECO:0007669"/>
    <property type="project" value="UniProtKB-SubCell"/>
</dbReference>
<comment type="caution">
    <text evidence="10">The sequence shown here is derived from an EMBL/GenBank/DDBJ whole genome shotgun (WGS) entry which is preliminary data.</text>
</comment>
<dbReference type="AlphaFoldDB" id="A0A1Q3B1K2"/>
<feature type="non-terminal residue" evidence="10">
    <location>
        <position position="1"/>
    </location>
</feature>
<protein>
    <submittedName>
        <fullName evidence="10">Na_Ca_ex domain-containing protein</fullName>
    </submittedName>
</protein>
<dbReference type="InterPro" id="IPR044880">
    <property type="entry name" value="NCX_ion-bd_dom_sf"/>
</dbReference>
<evidence type="ECO:0000259" key="9">
    <source>
        <dbReference type="Pfam" id="PF01699"/>
    </source>
</evidence>
<feature type="transmembrane region" description="Helical" evidence="8">
    <location>
        <begin position="14"/>
        <end position="36"/>
    </location>
</feature>
<keyword evidence="7 8" id="KW-0472">Membrane</keyword>
<dbReference type="GO" id="GO:0015369">
    <property type="term" value="F:calcium:proton antiporter activity"/>
    <property type="evidence" value="ECO:0007669"/>
    <property type="project" value="TreeGrafter"/>
</dbReference>
<organism evidence="10 11">
    <name type="scientific">Cephalotus follicularis</name>
    <name type="common">Albany pitcher plant</name>
    <dbReference type="NCBI Taxonomy" id="3775"/>
    <lineage>
        <taxon>Eukaryota</taxon>
        <taxon>Viridiplantae</taxon>
        <taxon>Streptophyta</taxon>
        <taxon>Embryophyta</taxon>
        <taxon>Tracheophyta</taxon>
        <taxon>Spermatophyta</taxon>
        <taxon>Magnoliopsida</taxon>
        <taxon>eudicotyledons</taxon>
        <taxon>Gunneridae</taxon>
        <taxon>Pentapetalae</taxon>
        <taxon>rosids</taxon>
        <taxon>fabids</taxon>
        <taxon>Oxalidales</taxon>
        <taxon>Cephalotaceae</taxon>
        <taxon>Cephalotus</taxon>
    </lineage>
</organism>
<evidence type="ECO:0000256" key="3">
    <source>
        <dbReference type="ARBA" id="ARBA00022449"/>
    </source>
</evidence>
<keyword evidence="4 8" id="KW-0812">Transmembrane</keyword>
<evidence type="ECO:0000256" key="7">
    <source>
        <dbReference type="ARBA" id="ARBA00023136"/>
    </source>
</evidence>
<dbReference type="Pfam" id="PF01699">
    <property type="entry name" value="Na_Ca_ex"/>
    <property type="match status" value="1"/>
</dbReference>
<gene>
    <name evidence="10" type="ORF">CFOL_v3_05229</name>
</gene>
<dbReference type="GO" id="GO:0006874">
    <property type="term" value="P:intracellular calcium ion homeostasis"/>
    <property type="evidence" value="ECO:0007669"/>
    <property type="project" value="TreeGrafter"/>
</dbReference>
<name>A0A1Q3B1K2_CEPFO</name>
<feature type="transmembrane region" description="Helical" evidence="8">
    <location>
        <begin position="75"/>
        <end position="96"/>
    </location>
</feature>
<dbReference type="OrthoDB" id="1699231at2759"/>
<evidence type="ECO:0000256" key="1">
    <source>
        <dbReference type="ARBA" id="ARBA00004127"/>
    </source>
</evidence>
<feature type="transmembrane region" description="Helical" evidence="8">
    <location>
        <begin position="103"/>
        <end position="122"/>
    </location>
</feature>
<evidence type="ECO:0000313" key="11">
    <source>
        <dbReference type="Proteomes" id="UP000187406"/>
    </source>
</evidence>
<feature type="domain" description="Sodium/calcium exchanger membrane region" evidence="9">
    <location>
        <begin position="6"/>
        <end position="120"/>
    </location>
</feature>
<evidence type="ECO:0000256" key="4">
    <source>
        <dbReference type="ARBA" id="ARBA00022692"/>
    </source>
</evidence>
<evidence type="ECO:0000256" key="5">
    <source>
        <dbReference type="ARBA" id="ARBA00022989"/>
    </source>
</evidence>
<evidence type="ECO:0000256" key="6">
    <source>
        <dbReference type="ARBA" id="ARBA00023065"/>
    </source>
</evidence>
<dbReference type="PANTHER" id="PTHR31503">
    <property type="entry name" value="VACUOLAR CALCIUM ION TRANSPORTER"/>
    <property type="match status" value="1"/>
</dbReference>
<dbReference type="Gene3D" id="1.20.1420.30">
    <property type="entry name" value="NCX, central ion-binding region"/>
    <property type="match status" value="1"/>
</dbReference>
<keyword evidence="2" id="KW-0813">Transport</keyword>
<dbReference type="InterPro" id="IPR004837">
    <property type="entry name" value="NaCa_Exmemb"/>
</dbReference>
<dbReference type="GO" id="GO:0009705">
    <property type="term" value="C:plant-type vacuole membrane"/>
    <property type="evidence" value="ECO:0007669"/>
    <property type="project" value="TreeGrafter"/>
</dbReference>
<dbReference type="InParanoid" id="A0A1Q3B1K2"/>
<sequence>FQGASVSLKIPIEFISVILLPIVGNAAEHASAIVFAMKDKLDISLGVAIGSSTIAMFGIPFCVVAGWIIGRPMDLNFQLFETATLLITVLVVAFMLQEGTSNYFKGLMLFLCYLTIAASFYVHMGPCEVEDKVPKHHRYRTWIKEVNLLKLVVYAL</sequence>
<feature type="transmembrane region" description="Helical" evidence="8">
    <location>
        <begin position="43"/>
        <end position="69"/>
    </location>
</feature>
<accession>A0A1Q3B1K2</accession>
<keyword evidence="3" id="KW-0050">Antiport</keyword>
<keyword evidence="11" id="KW-1185">Reference proteome</keyword>
<keyword evidence="6" id="KW-0406">Ion transport</keyword>
<dbReference type="Proteomes" id="UP000187406">
    <property type="component" value="Unassembled WGS sequence"/>
</dbReference>
<dbReference type="PANTHER" id="PTHR31503:SF48">
    <property type="entry name" value="VACUOLAR CATION_PROTON EXCHANGER 2"/>
    <property type="match status" value="1"/>
</dbReference>
<reference evidence="11" key="1">
    <citation type="submission" date="2016-04" db="EMBL/GenBank/DDBJ databases">
        <title>Cephalotus genome sequencing.</title>
        <authorList>
            <person name="Fukushima K."/>
            <person name="Hasebe M."/>
            <person name="Fang X."/>
        </authorList>
    </citation>
    <scope>NUCLEOTIDE SEQUENCE [LARGE SCALE GENOMIC DNA]</scope>
    <source>
        <strain evidence="11">cv. St1</strain>
    </source>
</reference>
<dbReference type="EMBL" id="BDDD01000221">
    <property type="protein sequence ID" value="GAV61703.1"/>
    <property type="molecule type" value="Genomic_DNA"/>
</dbReference>
<keyword evidence="5 8" id="KW-1133">Transmembrane helix</keyword>
<evidence type="ECO:0000256" key="8">
    <source>
        <dbReference type="SAM" id="Phobius"/>
    </source>
</evidence>
<comment type="subcellular location">
    <subcellularLocation>
        <location evidence="1">Endomembrane system</location>
        <topology evidence="1">Multi-pass membrane protein</topology>
    </subcellularLocation>
</comment>
<evidence type="ECO:0000256" key="2">
    <source>
        <dbReference type="ARBA" id="ARBA00022448"/>
    </source>
</evidence>